<dbReference type="GO" id="GO:0005524">
    <property type="term" value="F:ATP binding"/>
    <property type="evidence" value="ECO:0007669"/>
    <property type="project" value="InterPro"/>
</dbReference>
<comment type="caution">
    <text evidence="3">The sequence shown here is derived from an EMBL/GenBank/DDBJ whole genome shotgun (WGS) entry which is preliminary data.</text>
</comment>
<feature type="domain" description="Protein kinase" evidence="2">
    <location>
        <begin position="69"/>
        <end position="350"/>
    </location>
</feature>
<dbReference type="InterPro" id="IPR011009">
    <property type="entry name" value="Kinase-like_dom_sf"/>
</dbReference>
<evidence type="ECO:0000259" key="2">
    <source>
        <dbReference type="PROSITE" id="PS50011"/>
    </source>
</evidence>
<evidence type="ECO:0000256" key="1">
    <source>
        <dbReference type="SAM" id="MobiDB-lite"/>
    </source>
</evidence>
<reference evidence="3" key="1">
    <citation type="journal article" date="2023" name="Mol. Phylogenet. Evol.">
        <title>Genome-scale phylogeny and comparative genomics of the fungal order Sordariales.</title>
        <authorList>
            <person name="Hensen N."/>
            <person name="Bonometti L."/>
            <person name="Westerberg I."/>
            <person name="Brannstrom I.O."/>
            <person name="Guillou S."/>
            <person name="Cros-Aarteil S."/>
            <person name="Calhoun S."/>
            <person name="Haridas S."/>
            <person name="Kuo A."/>
            <person name="Mondo S."/>
            <person name="Pangilinan J."/>
            <person name="Riley R."/>
            <person name="LaButti K."/>
            <person name="Andreopoulos B."/>
            <person name="Lipzen A."/>
            <person name="Chen C."/>
            <person name="Yan M."/>
            <person name="Daum C."/>
            <person name="Ng V."/>
            <person name="Clum A."/>
            <person name="Steindorff A."/>
            <person name="Ohm R.A."/>
            <person name="Martin F."/>
            <person name="Silar P."/>
            <person name="Natvig D.O."/>
            <person name="Lalanne C."/>
            <person name="Gautier V."/>
            <person name="Ament-Velasquez S.L."/>
            <person name="Kruys A."/>
            <person name="Hutchinson M.I."/>
            <person name="Powell A.J."/>
            <person name="Barry K."/>
            <person name="Miller A.N."/>
            <person name="Grigoriev I.V."/>
            <person name="Debuchy R."/>
            <person name="Gladieux P."/>
            <person name="Hiltunen Thoren M."/>
            <person name="Johannesson H."/>
        </authorList>
    </citation>
    <scope>NUCLEOTIDE SEQUENCE</scope>
    <source>
        <strain evidence="3">CBS 955.72</strain>
    </source>
</reference>
<feature type="region of interest" description="Disordered" evidence="1">
    <location>
        <begin position="421"/>
        <end position="451"/>
    </location>
</feature>
<dbReference type="Pfam" id="PF00069">
    <property type="entry name" value="Pkinase"/>
    <property type="match status" value="1"/>
</dbReference>
<dbReference type="InterPro" id="IPR000719">
    <property type="entry name" value="Prot_kinase_dom"/>
</dbReference>
<protein>
    <recommendedName>
        <fullName evidence="2">Protein kinase domain-containing protein</fullName>
    </recommendedName>
</protein>
<dbReference type="GO" id="GO:0004672">
    <property type="term" value="F:protein kinase activity"/>
    <property type="evidence" value="ECO:0007669"/>
    <property type="project" value="InterPro"/>
</dbReference>
<keyword evidence="4" id="KW-1185">Reference proteome</keyword>
<evidence type="ECO:0000313" key="3">
    <source>
        <dbReference type="EMBL" id="KAK3353394.1"/>
    </source>
</evidence>
<gene>
    <name evidence="3" type="ORF">B0T25DRAFT_453920</name>
</gene>
<dbReference type="PROSITE" id="PS50011">
    <property type="entry name" value="PROTEIN_KINASE_DOM"/>
    <property type="match status" value="1"/>
</dbReference>
<dbReference type="PANTHER" id="PTHR33112:SF10">
    <property type="entry name" value="TOL"/>
    <property type="match status" value="1"/>
</dbReference>
<evidence type="ECO:0000313" key="4">
    <source>
        <dbReference type="Proteomes" id="UP001275084"/>
    </source>
</evidence>
<dbReference type="Gene3D" id="1.10.510.10">
    <property type="entry name" value="Transferase(Phosphotransferase) domain 1"/>
    <property type="match status" value="1"/>
</dbReference>
<name>A0AAJ0MEP2_9PEZI</name>
<feature type="region of interest" description="Disordered" evidence="1">
    <location>
        <begin position="375"/>
        <end position="398"/>
    </location>
</feature>
<dbReference type="AlphaFoldDB" id="A0AAJ0MEP2"/>
<dbReference type="CDD" id="cd00180">
    <property type="entry name" value="PKc"/>
    <property type="match status" value="1"/>
</dbReference>
<reference evidence="3" key="2">
    <citation type="submission" date="2023-06" db="EMBL/GenBank/DDBJ databases">
        <authorList>
            <consortium name="Lawrence Berkeley National Laboratory"/>
            <person name="Haridas S."/>
            <person name="Hensen N."/>
            <person name="Bonometti L."/>
            <person name="Westerberg I."/>
            <person name="Brannstrom I.O."/>
            <person name="Guillou S."/>
            <person name="Cros-Aarteil S."/>
            <person name="Calhoun S."/>
            <person name="Kuo A."/>
            <person name="Mondo S."/>
            <person name="Pangilinan J."/>
            <person name="Riley R."/>
            <person name="Labutti K."/>
            <person name="Andreopoulos B."/>
            <person name="Lipzen A."/>
            <person name="Chen C."/>
            <person name="Yanf M."/>
            <person name="Daum C."/>
            <person name="Ng V."/>
            <person name="Clum A."/>
            <person name="Steindorff A."/>
            <person name="Ohm R."/>
            <person name="Martin F."/>
            <person name="Silar P."/>
            <person name="Natvig D."/>
            <person name="Lalanne C."/>
            <person name="Gautier V."/>
            <person name="Ament-Velasquez S.L."/>
            <person name="Kruys A."/>
            <person name="Hutchinson M.I."/>
            <person name="Powell A.J."/>
            <person name="Barry K."/>
            <person name="Miller A.N."/>
            <person name="Grigoriev I.V."/>
            <person name="Debuchy R."/>
            <person name="Gladieux P."/>
            <person name="Thoren M.H."/>
            <person name="Johannesson H."/>
        </authorList>
    </citation>
    <scope>NUCLEOTIDE SEQUENCE</scope>
    <source>
        <strain evidence="3">CBS 955.72</strain>
    </source>
</reference>
<sequence length="1096" mass="124125">MEAFENLNDKNSNQSRESPKHLDAFRHAPWSYRRVSMFFQQQWSFLAPVFTTESFQSFKLHSRAIFPFIYLDTGRRSSFFSDVYKVKIHPDHIKGVNEHIAVKELRSPEDLTREFDLDKSFETETHALDEVSALRHPNLVSAIAVIERANKRFFLFPWAGGGNLREFWADNNIWPLTPNLILLVLEQLHGLCDALTKIHGISWRHGDVKPENILRFGDDTVVGNLRLGDLGLAKKHDHDTGLRHEPTETRVGTVRYEPPEAVLATNAPRSRRYDIWSMGCIILEFIIWLQYGPEGLRKFTRGSERYFTITSEMGKTRVELHHVVQTWLDHMRDDPDWPEGTALGDLVQFVRTRMLVVIPAPPIRSMPLNLMIPSSSDDHLPAAPGDRSRKSESRVDSNALSSKTLQICGLSRADEAYLFPDAVRGRQSRRDTPTPKQNPTSLDVPPDLGLTGPEDISPLLITRMAPRLDEYRFAINVWEFEADNQFALSFAKSAPDLALPTTPKQSESLRLCDNCRKLDVCNPRFHVAYKASYLENNTTARRCDLCTLLYNATAASNMPLIHVVDFKKMGSVLFVNEGPPVLSIVAELEAVRSISFSPKLPPDIQLSYSTLPDPRSAISAQLVREWVRSCDTDHQCMSETTVPGLPKRLLSTNYQVEGGVRLCNTAGMDPRIRYTALSFCWGNKKHVKTTMSNITEFEQGIEYNQLDKTFQDAILVTHQLGIQYLWLDMFCIIQDSYEDLFQAVREIGTYFNNAYCVLVASSAPDPTGGLLMPRRQRKSIPIQEVDGVPISICELVDDFQKDVIASPHASRAWTLQERVLARRTIFFTATQMYWQCGEGIRCETLIKMHNPLASIILGSSNFPESALKRMSPIRVFTELYEHYSRLLLTYQTDRALALMSLESRLLQALGTAGGYGVLERFLGQSLLWRGDSKDRMARIDMPSAPRRPVPSWSWMAYTGGITYFAVPPQFALGSVKAFFDVLDADLTEAEQRETLALDGQTLPFAISYPSLAARTLKLDRSKVTTIFYDLVRNEDRDGQECVIVGTSKGPQLALYLLIVAPIEHSEEYRRERLGVGYAECDDMASFGIPESLVEIL</sequence>
<dbReference type="InterPro" id="IPR010730">
    <property type="entry name" value="HET"/>
</dbReference>
<feature type="region of interest" description="Disordered" evidence="1">
    <location>
        <begin position="1"/>
        <end position="20"/>
    </location>
</feature>
<dbReference type="Proteomes" id="UP001275084">
    <property type="component" value="Unassembled WGS sequence"/>
</dbReference>
<dbReference type="SUPFAM" id="SSF56112">
    <property type="entry name" value="Protein kinase-like (PK-like)"/>
    <property type="match status" value="1"/>
</dbReference>
<organism evidence="3 4">
    <name type="scientific">Lasiosphaeria hispida</name>
    <dbReference type="NCBI Taxonomy" id="260671"/>
    <lineage>
        <taxon>Eukaryota</taxon>
        <taxon>Fungi</taxon>
        <taxon>Dikarya</taxon>
        <taxon>Ascomycota</taxon>
        <taxon>Pezizomycotina</taxon>
        <taxon>Sordariomycetes</taxon>
        <taxon>Sordariomycetidae</taxon>
        <taxon>Sordariales</taxon>
        <taxon>Lasiosphaeriaceae</taxon>
        <taxon>Lasiosphaeria</taxon>
    </lineage>
</organism>
<accession>A0AAJ0MEP2</accession>
<dbReference type="Pfam" id="PF06985">
    <property type="entry name" value="HET"/>
    <property type="match status" value="1"/>
</dbReference>
<dbReference type="PANTHER" id="PTHR33112">
    <property type="entry name" value="DOMAIN PROTEIN, PUTATIVE-RELATED"/>
    <property type="match status" value="1"/>
</dbReference>
<dbReference type="SMART" id="SM00220">
    <property type="entry name" value="S_TKc"/>
    <property type="match status" value="1"/>
</dbReference>
<feature type="compositionally biased region" description="Basic and acidic residues" evidence="1">
    <location>
        <begin position="376"/>
        <end position="395"/>
    </location>
</feature>
<dbReference type="EMBL" id="JAUIQD010000004">
    <property type="protein sequence ID" value="KAK3353394.1"/>
    <property type="molecule type" value="Genomic_DNA"/>
</dbReference>
<proteinExistence type="predicted"/>